<sequence length="360" mass="41964">MTELTSILLPIMTTCPCSSETISLEGRMKSYEKVMDTRIPSDQAFLVRLDGNRFSKFTNKLQQPFDRNFTNAMMKTMGDLLETYHPSTAYSHSDEITLMFPVTLRKEVLPSNENPSKKNEGGKKDIDALLNQTPSNYYPHLFNGRIQKLTSELASYCSLRFTYHLKNTLLAEKDTFDYKDALDLLINPMLNFDARVIVFPKDKSHDMVNHQIWRSMRDCPRNCISKLAEPHVTAKQRHKKNSKELLQILLEKTGFEWSTYDTYLKYGVYCKMENKRLIKQEQKDIPLFEHPLDYNRSKLVFKTIEIHEFDIRLLALFQAKKWNDANIDTLTDTKEWTMTLVDLDSVKNKNSSLPCNISDI</sequence>
<evidence type="ECO:0000313" key="2">
    <source>
        <dbReference type="EMBL" id="AYV86972.1"/>
    </source>
</evidence>
<evidence type="ECO:0000259" key="1">
    <source>
        <dbReference type="Pfam" id="PF04446"/>
    </source>
</evidence>
<feature type="domain" description="tRNAHis guanylyltransferase catalytic" evidence="1">
    <location>
        <begin position="27"/>
        <end position="200"/>
    </location>
</feature>
<proteinExistence type="predicted"/>
<keyword evidence="2" id="KW-0548">Nucleotidyltransferase</keyword>
<accession>A0A3G5AID0</accession>
<protein>
    <submittedName>
        <fullName evidence="2">tRNAHis guanylyltransferase</fullName>
    </submittedName>
</protein>
<dbReference type="GO" id="GO:0000287">
    <property type="term" value="F:magnesium ion binding"/>
    <property type="evidence" value="ECO:0007669"/>
    <property type="project" value="InterPro"/>
</dbReference>
<keyword evidence="2" id="KW-0808">Transferase</keyword>
<name>A0A3G5AID0_9VIRU</name>
<reference evidence="2" key="1">
    <citation type="submission" date="2018-10" db="EMBL/GenBank/DDBJ databases">
        <title>Hidden diversity of soil giant viruses.</title>
        <authorList>
            <person name="Schulz F."/>
            <person name="Alteio L."/>
            <person name="Goudeau D."/>
            <person name="Ryan E.M."/>
            <person name="Malmstrom R.R."/>
            <person name="Blanchard J."/>
            <person name="Woyke T."/>
        </authorList>
    </citation>
    <scope>NUCLEOTIDE SEQUENCE</scope>
    <source>
        <strain evidence="2">SYV1</strain>
    </source>
</reference>
<dbReference type="PANTHER" id="PTHR12729:SF1">
    <property type="entry name" value="TRNAHIS GUANYLYLTRANSFERASE CATALYTIC DOMAIN-CONTAINING PROTEIN"/>
    <property type="match status" value="1"/>
</dbReference>
<dbReference type="InterPro" id="IPR038469">
    <property type="entry name" value="tRNAHis_GuaTrfase_Thg1_sf"/>
</dbReference>
<dbReference type="InterPro" id="IPR024956">
    <property type="entry name" value="tRNAHis_GuaTrfase_cat"/>
</dbReference>
<dbReference type="GO" id="GO:0006400">
    <property type="term" value="P:tRNA modification"/>
    <property type="evidence" value="ECO:0007669"/>
    <property type="project" value="InterPro"/>
</dbReference>
<dbReference type="InterPro" id="IPR007537">
    <property type="entry name" value="tRNAHis_GuaTrfase_Thg1"/>
</dbReference>
<organism evidence="2">
    <name type="scientific">Sylvanvirus sp</name>
    <dbReference type="NCBI Taxonomy" id="2487774"/>
    <lineage>
        <taxon>Viruses</taxon>
    </lineage>
</organism>
<dbReference type="Gene3D" id="3.30.70.3000">
    <property type="match status" value="1"/>
</dbReference>
<gene>
    <name evidence="2" type="ORF">Sylvanvirus16_13</name>
</gene>
<dbReference type="GO" id="GO:0008193">
    <property type="term" value="F:tRNA guanylyltransferase activity"/>
    <property type="evidence" value="ECO:0007669"/>
    <property type="project" value="InterPro"/>
</dbReference>
<dbReference type="EMBL" id="MK072522">
    <property type="protein sequence ID" value="AYV86972.1"/>
    <property type="molecule type" value="Genomic_DNA"/>
</dbReference>
<dbReference type="Pfam" id="PF04446">
    <property type="entry name" value="Thg1"/>
    <property type="match status" value="1"/>
</dbReference>
<dbReference type="PANTHER" id="PTHR12729">
    <property type="entry name" value="TRNA(HIS) GUANYLYLTRANSFERASE-RELATED"/>
    <property type="match status" value="1"/>
</dbReference>